<keyword evidence="2" id="KW-1185">Reference proteome</keyword>
<dbReference type="RefSeq" id="WP_092726954.1">
    <property type="nucleotide sequence ID" value="NZ_FNNO01000022.1"/>
</dbReference>
<evidence type="ECO:0000313" key="1">
    <source>
        <dbReference type="EMBL" id="SDX64002.1"/>
    </source>
</evidence>
<sequence length="293" mass="34068">MENILSLIRFDVGFWLGKFQEQIKNKQINHWFVKSNRDLLDVDALEEYLSREGSKNTFSLQETLNRSIQIIELNNKEIYDLIQGGGKTGIRYLKFSDERITAEITDKDGINLFSEEGNYETYLNQDIAKKCARIVNVITAACPELTSSIQNDEIKAENKIESKPALKPEAVQIVFDILKDFFSPEQQIELKRVIEWGDNANGKLLFKGNGNRLTDTFKKLIEHDFIAGCQKQDLIKWVISNFTYANRNTMKEFVYDTVEKTISRNYYPCKSPLIEVKKGQIQRVEQPRTKKYR</sequence>
<proteinExistence type="predicted"/>
<dbReference type="EMBL" id="FNNO01000022">
    <property type="protein sequence ID" value="SDX64002.1"/>
    <property type="molecule type" value="Genomic_DNA"/>
</dbReference>
<organism evidence="1 2">
    <name type="scientific">Hydrobacter penzbergensis</name>
    <dbReference type="NCBI Taxonomy" id="1235997"/>
    <lineage>
        <taxon>Bacteria</taxon>
        <taxon>Pseudomonadati</taxon>
        <taxon>Bacteroidota</taxon>
        <taxon>Chitinophagia</taxon>
        <taxon>Chitinophagales</taxon>
        <taxon>Chitinophagaceae</taxon>
        <taxon>Hydrobacter</taxon>
    </lineage>
</organism>
<comment type="caution">
    <text evidence="1">The sequence shown here is derived from an EMBL/GenBank/DDBJ whole genome shotgun (WGS) entry which is preliminary data.</text>
</comment>
<protein>
    <submittedName>
        <fullName evidence="1">Uncharacterized protein</fullName>
    </submittedName>
</protein>
<dbReference type="AlphaFoldDB" id="A0A8X8IIH0"/>
<evidence type="ECO:0000313" key="2">
    <source>
        <dbReference type="Proteomes" id="UP000198711"/>
    </source>
</evidence>
<accession>A0A8X8IIH0</accession>
<dbReference type="Proteomes" id="UP000198711">
    <property type="component" value="Unassembled WGS sequence"/>
</dbReference>
<gene>
    <name evidence="1" type="ORF">SAMN05444410_12244</name>
</gene>
<name>A0A8X8IIH0_9BACT</name>
<reference evidence="1 2" key="1">
    <citation type="submission" date="2016-10" db="EMBL/GenBank/DDBJ databases">
        <authorList>
            <person name="Varghese N."/>
            <person name="Submissions S."/>
        </authorList>
    </citation>
    <scope>NUCLEOTIDE SEQUENCE [LARGE SCALE GENOMIC DNA]</scope>
    <source>
        <strain evidence="1 2">DSM 25353</strain>
    </source>
</reference>